<dbReference type="Proteomes" id="UP000233293">
    <property type="component" value="Unassembled WGS sequence"/>
</dbReference>
<protein>
    <submittedName>
        <fullName evidence="8">Permease</fullName>
    </submittedName>
</protein>
<dbReference type="OrthoDB" id="9810457at2"/>
<evidence type="ECO:0000256" key="1">
    <source>
        <dbReference type="ARBA" id="ARBA00004141"/>
    </source>
</evidence>
<evidence type="ECO:0000256" key="5">
    <source>
        <dbReference type="ARBA" id="ARBA00022989"/>
    </source>
</evidence>
<keyword evidence="9" id="KW-1185">Reference proteome</keyword>
<evidence type="ECO:0000313" key="8">
    <source>
        <dbReference type="EMBL" id="PKU21695.1"/>
    </source>
</evidence>
<keyword evidence="4 7" id="KW-0812">Transmembrane</keyword>
<keyword evidence="6 7" id="KW-0472">Membrane</keyword>
<comment type="subcellular location">
    <subcellularLocation>
        <location evidence="1">Membrane</location>
        <topology evidence="1">Multi-pass membrane protein</topology>
    </subcellularLocation>
</comment>
<accession>A0A2N3PMR3</accession>
<organism evidence="8 9">
    <name type="scientific">Telmatospirillum siberiense</name>
    <dbReference type="NCBI Taxonomy" id="382514"/>
    <lineage>
        <taxon>Bacteria</taxon>
        <taxon>Pseudomonadati</taxon>
        <taxon>Pseudomonadota</taxon>
        <taxon>Alphaproteobacteria</taxon>
        <taxon>Rhodospirillales</taxon>
        <taxon>Rhodospirillaceae</taxon>
        <taxon>Telmatospirillum</taxon>
    </lineage>
</organism>
<evidence type="ECO:0000256" key="4">
    <source>
        <dbReference type="ARBA" id="ARBA00022692"/>
    </source>
</evidence>
<feature type="transmembrane region" description="Helical" evidence="7">
    <location>
        <begin position="99"/>
        <end position="119"/>
    </location>
</feature>
<dbReference type="PANTHER" id="PTHR36838:SF1">
    <property type="entry name" value="SLR1864 PROTEIN"/>
    <property type="match status" value="1"/>
</dbReference>
<feature type="transmembrane region" description="Helical" evidence="7">
    <location>
        <begin position="231"/>
        <end position="251"/>
    </location>
</feature>
<reference evidence="9" key="1">
    <citation type="submission" date="2017-12" db="EMBL/GenBank/DDBJ databases">
        <title>Draft genome sequence of Telmatospirillum siberiense 26-4b1T, an acidotolerant peatland alphaproteobacterium potentially involved in sulfur cycling.</title>
        <authorList>
            <person name="Hausmann B."/>
            <person name="Pjevac P."/>
            <person name="Schreck K."/>
            <person name="Herbold C.W."/>
            <person name="Daims H."/>
            <person name="Wagner M."/>
            <person name="Pester M."/>
            <person name="Loy A."/>
        </authorList>
    </citation>
    <scope>NUCLEOTIDE SEQUENCE [LARGE SCALE GENOMIC DNA]</scope>
    <source>
        <strain evidence="9">26-4b1</strain>
    </source>
</reference>
<keyword evidence="2" id="KW-0813">Transport</keyword>
<evidence type="ECO:0000256" key="2">
    <source>
        <dbReference type="ARBA" id="ARBA00022448"/>
    </source>
</evidence>
<feature type="transmembrane region" description="Helical" evidence="7">
    <location>
        <begin position="167"/>
        <end position="187"/>
    </location>
</feature>
<feature type="transmembrane region" description="Helical" evidence="7">
    <location>
        <begin position="6"/>
        <end position="23"/>
    </location>
</feature>
<comment type="caution">
    <text evidence="8">The sequence shown here is derived from an EMBL/GenBank/DDBJ whole genome shotgun (WGS) entry which is preliminary data.</text>
</comment>
<feature type="transmembrane region" description="Helical" evidence="7">
    <location>
        <begin position="257"/>
        <end position="276"/>
    </location>
</feature>
<dbReference type="GO" id="GO:0055085">
    <property type="term" value="P:transmembrane transport"/>
    <property type="evidence" value="ECO:0007669"/>
    <property type="project" value="InterPro"/>
</dbReference>
<dbReference type="EMBL" id="PIUM01000047">
    <property type="protein sequence ID" value="PKU21695.1"/>
    <property type="molecule type" value="Genomic_DNA"/>
</dbReference>
<dbReference type="Pfam" id="PF03547">
    <property type="entry name" value="Mem_trans"/>
    <property type="match status" value="1"/>
</dbReference>
<evidence type="ECO:0000256" key="6">
    <source>
        <dbReference type="ARBA" id="ARBA00023136"/>
    </source>
</evidence>
<feature type="transmembrane region" description="Helical" evidence="7">
    <location>
        <begin position="35"/>
        <end position="53"/>
    </location>
</feature>
<keyword evidence="3" id="KW-1003">Cell membrane</keyword>
<dbReference type="PANTHER" id="PTHR36838">
    <property type="entry name" value="AUXIN EFFLUX CARRIER FAMILY PROTEIN"/>
    <property type="match status" value="1"/>
</dbReference>
<gene>
    <name evidence="8" type="ORF">CWS72_25575</name>
</gene>
<dbReference type="AlphaFoldDB" id="A0A2N3PMR3"/>
<sequence length="308" mass="32348">MFSVLSITAPIFIVILLGYVSTWKNITTKADVRALGVFVIKFALPALIFRSLSQRSLSEIVNFDYLLACATGSLSVFLSMFAFARIVRKKNMAVSAMHALGSSVSNSGFIGYPIAMLVLGPAVVVALALTMIIENIVMIPLALVLAECSGQEGKSIREVLLPIAKKMALNPLILAILLGGAVSLSGITLPVPISKPIDMLAAASGVVALFAVGGVLVGLRVGGMVADIGRIVGTKLILHPTAIFLALFLVPRLDPDLRKAMVILASAPMLSIYPLLGQAFGQEQVCAAALMVATTFSFLTISGLLLLL</sequence>
<evidence type="ECO:0000256" key="7">
    <source>
        <dbReference type="SAM" id="Phobius"/>
    </source>
</evidence>
<feature type="transmembrane region" description="Helical" evidence="7">
    <location>
        <begin position="288"/>
        <end position="307"/>
    </location>
</feature>
<dbReference type="GO" id="GO:0016020">
    <property type="term" value="C:membrane"/>
    <property type="evidence" value="ECO:0007669"/>
    <property type="project" value="UniProtKB-SubCell"/>
</dbReference>
<keyword evidence="5 7" id="KW-1133">Transmembrane helix</keyword>
<proteinExistence type="predicted"/>
<evidence type="ECO:0000313" key="9">
    <source>
        <dbReference type="Proteomes" id="UP000233293"/>
    </source>
</evidence>
<dbReference type="RefSeq" id="WP_101253496.1">
    <property type="nucleotide sequence ID" value="NZ_PIUM01000047.1"/>
</dbReference>
<dbReference type="InterPro" id="IPR004776">
    <property type="entry name" value="Mem_transp_PIN-like"/>
</dbReference>
<name>A0A2N3PMR3_9PROT</name>
<evidence type="ECO:0000256" key="3">
    <source>
        <dbReference type="ARBA" id="ARBA00022475"/>
    </source>
</evidence>
<feature type="transmembrane region" description="Helical" evidence="7">
    <location>
        <begin position="65"/>
        <end position="87"/>
    </location>
</feature>
<feature type="transmembrane region" description="Helical" evidence="7">
    <location>
        <begin position="199"/>
        <end position="219"/>
    </location>
</feature>
<feature type="transmembrane region" description="Helical" evidence="7">
    <location>
        <begin position="125"/>
        <end position="146"/>
    </location>
</feature>